<proteinExistence type="predicted"/>
<comment type="caution">
    <text evidence="2">The sequence shown here is derived from an EMBL/GenBank/DDBJ whole genome shotgun (WGS) entry which is preliminary data.</text>
</comment>
<organism evidence="2 3">
    <name type="scientific">Tremella mesenterica</name>
    <name type="common">Jelly fungus</name>
    <dbReference type="NCBI Taxonomy" id="5217"/>
    <lineage>
        <taxon>Eukaryota</taxon>
        <taxon>Fungi</taxon>
        <taxon>Dikarya</taxon>
        <taxon>Basidiomycota</taxon>
        <taxon>Agaricomycotina</taxon>
        <taxon>Tremellomycetes</taxon>
        <taxon>Tremellales</taxon>
        <taxon>Tremellaceae</taxon>
        <taxon>Tremella</taxon>
    </lineage>
</organism>
<accession>A0A4Q1BTZ9</accession>
<dbReference type="AlphaFoldDB" id="A0A4Q1BTZ9"/>
<protein>
    <submittedName>
        <fullName evidence="2">Uncharacterized protein</fullName>
    </submittedName>
</protein>
<reference evidence="2 3" key="1">
    <citation type="submission" date="2016-06" db="EMBL/GenBank/DDBJ databases">
        <title>Evolution of pathogenesis and genome organization in the Tremellales.</title>
        <authorList>
            <person name="Cuomo C."/>
            <person name="Litvintseva A."/>
            <person name="Heitman J."/>
            <person name="Chen Y."/>
            <person name="Sun S."/>
            <person name="Springer D."/>
            <person name="Dromer F."/>
            <person name="Young S."/>
            <person name="Zeng Q."/>
            <person name="Chapman S."/>
            <person name="Gujja S."/>
            <person name="Saif S."/>
            <person name="Birren B."/>
        </authorList>
    </citation>
    <scope>NUCLEOTIDE SEQUENCE [LARGE SCALE GENOMIC DNA]</scope>
    <source>
        <strain evidence="2 3">ATCC 28783</strain>
    </source>
</reference>
<feature type="compositionally biased region" description="Polar residues" evidence="1">
    <location>
        <begin position="165"/>
        <end position="174"/>
    </location>
</feature>
<dbReference type="STRING" id="5217.A0A4Q1BTZ9"/>
<dbReference type="Proteomes" id="UP000289152">
    <property type="component" value="Unassembled WGS sequence"/>
</dbReference>
<name>A0A4Q1BTZ9_TREME</name>
<evidence type="ECO:0000313" key="3">
    <source>
        <dbReference type="Proteomes" id="UP000289152"/>
    </source>
</evidence>
<dbReference type="VEuPathDB" id="FungiDB:TREMEDRAFT_64146"/>
<feature type="compositionally biased region" description="Low complexity" evidence="1">
    <location>
        <begin position="150"/>
        <end position="164"/>
    </location>
</feature>
<dbReference type="OrthoDB" id="2571149at2759"/>
<feature type="region of interest" description="Disordered" evidence="1">
    <location>
        <begin position="150"/>
        <end position="174"/>
    </location>
</feature>
<sequence length="464" mass="53634">MSRKTPIKIYKPLLPFPLHITPSLPKQRISPGIPFFKMEEHRTPTRSLYRNLLRLTLVQMPQSSYPPNSIKSSSIISEELGSSSKAVVSSYMKEESELMELPALREYLKKIWRKKRSLTSIPLTTRFLEEQYGILDDLRSFRQVTQSLLSSSSSTGISNGSTKSLSQPSETHTASLDSLDTSMVGHEDVLDGSHIPPHYIQTSIPRSNPDLPNTNNSPHLVEISARPNEPHPPETYSKPNYHPLSETSTKPNDISPLDSIAHSKILSLEKHLNNRNQRILSYSPPSTSSQIRLSGYLRPTSFNPPIPRLKPQPIKITMMIKRRIMVRERRIARRRLWGEWAGDIKMEVDFWRRMGIVESKKIYHVFDTKDERGLGGIKGNWTIEEKERNDSMDALKRDEKDIKRLSGGWDLEMNRFLSMMDQQFDNEVRRAKMIFKEGVVRRVEKARTRRRQRRRERNLSDVDG</sequence>
<gene>
    <name evidence="2" type="ORF">M231_01224</name>
</gene>
<evidence type="ECO:0000256" key="1">
    <source>
        <dbReference type="SAM" id="MobiDB-lite"/>
    </source>
</evidence>
<feature type="compositionally biased region" description="Polar residues" evidence="1">
    <location>
        <begin position="200"/>
        <end position="218"/>
    </location>
</feature>
<evidence type="ECO:0000313" key="2">
    <source>
        <dbReference type="EMBL" id="RXK41516.1"/>
    </source>
</evidence>
<feature type="region of interest" description="Disordered" evidence="1">
    <location>
        <begin position="187"/>
        <end position="256"/>
    </location>
</feature>
<dbReference type="InParanoid" id="A0A4Q1BTZ9"/>
<keyword evidence="3" id="KW-1185">Reference proteome</keyword>
<dbReference type="EMBL" id="SDIL01000008">
    <property type="protein sequence ID" value="RXK41516.1"/>
    <property type="molecule type" value="Genomic_DNA"/>
</dbReference>